<protein>
    <submittedName>
        <fullName evidence="1">Uncharacterized protein</fullName>
    </submittedName>
</protein>
<dbReference type="EnsemblProtists" id="HpaT801668">
    <property type="protein sequence ID" value="HpaP801668"/>
    <property type="gene ID" value="HpaG801668"/>
</dbReference>
<proteinExistence type="predicted"/>
<keyword evidence="2" id="KW-1185">Reference proteome</keyword>
<dbReference type="Proteomes" id="UP000011713">
    <property type="component" value="Unassembled WGS sequence"/>
</dbReference>
<reference evidence="1" key="2">
    <citation type="submission" date="2015-06" db="UniProtKB">
        <authorList>
            <consortium name="EnsemblProtists"/>
        </authorList>
    </citation>
    <scope>IDENTIFICATION</scope>
    <source>
        <strain evidence="1">Emoy2</strain>
    </source>
</reference>
<dbReference type="VEuPathDB" id="FungiDB:HpaG801668"/>
<reference evidence="2" key="1">
    <citation type="journal article" date="2010" name="Science">
        <title>Signatures of adaptation to obligate biotrophy in the Hyaloperonospora arabidopsidis genome.</title>
        <authorList>
            <person name="Baxter L."/>
            <person name="Tripathy S."/>
            <person name="Ishaque N."/>
            <person name="Boot N."/>
            <person name="Cabral A."/>
            <person name="Kemen E."/>
            <person name="Thines M."/>
            <person name="Ah-Fong A."/>
            <person name="Anderson R."/>
            <person name="Badejoko W."/>
            <person name="Bittner-Eddy P."/>
            <person name="Boore J.L."/>
            <person name="Chibucos M.C."/>
            <person name="Coates M."/>
            <person name="Dehal P."/>
            <person name="Delehaunty K."/>
            <person name="Dong S."/>
            <person name="Downton P."/>
            <person name="Dumas B."/>
            <person name="Fabro G."/>
            <person name="Fronick C."/>
            <person name="Fuerstenberg S.I."/>
            <person name="Fulton L."/>
            <person name="Gaulin E."/>
            <person name="Govers F."/>
            <person name="Hughes L."/>
            <person name="Humphray S."/>
            <person name="Jiang R.H."/>
            <person name="Judelson H."/>
            <person name="Kamoun S."/>
            <person name="Kyung K."/>
            <person name="Meijer H."/>
            <person name="Minx P."/>
            <person name="Morris P."/>
            <person name="Nelson J."/>
            <person name="Phuntumart V."/>
            <person name="Qutob D."/>
            <person name="Rehmany A."/>
            <person name="Rougon-Cardoso A."/>
            <person name="Ryden P."/>
            <person name="Torto-Alalibo T."/>
            <person name="Studholme D."/>
            <person name="Wang Y."/>
            <person name="Win J."/>
            <person name="Wood J."/>
            <person name="Clifton S.W."/>
            <person name="Rogers J."/>
            <person name="Van den Ackerveken G."/>
            <person name="Jones J.D."/>
            <person name="McDowell J.M."/>
            <person name="Beynon J."/>
            <person name="Tyler B.M."/>
        </authorList>
    </citation>
    <scope>NUCLEOTIDE SEQUENCE [LARGE SCALE GENOMIC DNA]</scope>
    <source>
        <strain evidence="2">Emoy2</strain>
    </source>
</reference>
<dbReference type="HOGENOM" id="CLU_3036505_0_0_1"/>
<dbReference type="EMBL" id="JH598461">
    <property type="status" value="NOT_ANNOTATED_CDS"/>
    <property type="molecule type" value="Genomic_DNA"/>
</dbReference>
<name>M4B5W8_HYAAE</name>
<sequence length="55" mass="6481">MFTTITSAPPPSFQRLPSSAVPQEVFESASRTWYRRHSINLRQDTWVVKRASRRF</sequence>
<evidence type="ECO:0000313" key="1">
    <source>
        <dbReference type="EnsemblProtists" id="HpaP801668"/>
    </source>
</evidence>
<evidence type="ECO:0000313" key="2">
    <source>
        <dbReference type="Proteomes" id="UP000011713"/>
    </source>
</evidence>
<dbReference type="AlphaFoldDB" id="M4B5W8"/>
<accession>M4B5W8</accession>
<dbReference type="InParanoid" id="M4B5W8"/>
<organism evidence="1 2">
    <name type="scientific">Hyaloperonospora arabidopsidis (strain Emoy2)</name>
    <name type="common">Downy mildew agent</name>
    <name type="synonym">Peronospora arabidopsidis</name>
    <dbReference type="NCBI Taxonomy" id="559515"/>
    <lineage>
        <taxon>Eukaryota</taxon>
        <taxon>Sar</taxon>
        <taxon>Stramenopiles</taxon>
        <taxon>Oomycota</taxon>
        <taxon>Peronosporomycetes</taxon>
        <taxon>Peronosporales</taxon>
        <taxon>Peronosporaceae</taxon>
        <taxon>Hyaloperonospora</taxon>
    </lineage>
</organism>